<gene>
    <name evidence="3" type="ORF">QTG54_012995</name>
</gene>
<dbReference type="EMBL" id="JATAAI010000029">
    <property type="protein sequence ID" value="KAK1736395.1"/>
    <property type="molecule type" value="Genomic_DNA"/>
</dbReference>
<sequence>MSSSAADLAKLQAAVKDLQSTQLNLPQNHHRSNNNKENATNTTNTTPFTNPHLLQNYKSARETYIQQRTTELFLDHLQQYNATTHTLSLPAPVDPSERSALQSRQTEILANIQETMESVNGGMEEVKVKYAAFEEKREEFVQIVEGMERQRIIMSDDDHMDEEEEDGEEITEQDVAEQQDHLHQLQQRKLDLENRLRSDDCHRTKQVVNEVREKTGRKPLDWSGFTENENGGTDVEYICNVDNEIVELQEKAAELKQSSDFYDGIRELMEELGGVKILSSVLSLVGIRLKKSSSVGGGETTTPTTFPMPESQPETMTEDTENLTETINQSLSNVSLSKIMSQKQTVSIVIPPLDDLVKWSRSLESSQGIRFVLVETMARIRTLDARVVELTHLRQNYAAQVYDIETNLESAQFGGAEQEVVCAINEGSVYISELFGVGDGRGKLAALKKVVEERRCKGPVEVMEVMVKEFGGADMKKGGLFR</sequence>
<comment type="caution">
    <text evidence="3">The sequence shown here is derived from an EMBL/GenBank/DDBJ whole genome shotgun (WGS) entry which is preliminary data.</text>
</comment>
<feature type="region of interest" description="Disordered" evidence="2">
    <location>
        <begin position="293"/>
        <end position="315"/>
    </location>
</feature>
<evidence type="ECO:0000256" key="1">
    <source>
        <dbReference type="SAM" id="Coils"/>
    </source>
</evidence>
<dbReference type="Proteomes" id="UP001224775">
    <property type="component" value="Unassembled WGS sequence"/>
</dbReference>
<name>A0AAD9D867_9STRA</name>
<accession>A0AAD9D867</accession>
<feature type="region of interest" description="Disordered" evidence="2">
    <location>
        <begin position="23"/>
        <end position="50"/>
    </location>
</feature>
<organism evidence="3 4">
    <name type="scientific">Skeletonema marinoi</name>
    <dbReference type="NCBI Taxonomy" id="267567"/>
    <lineage>
        <taxon>Eukaryota</taxon>
        <taxon>Sar</taxon>
        <taxon>Stramenopiles</taxon>
        <taxon>Ochrophyta</taxon>
        <taxon>Bacillariophyta</taxon>
        <taxon>Coscinodiscophyceae</taxon>
        <taxon>Thalassiosirophycidae</taxon>
        <taxon>Thalassiosirales</taxon>
        <taxon>Skeletonemataceae</taxon>
        <taxon>Skeletonema</taxon>
        <taxon>Skeletonema marinoi-dohrnii complex</taxon>
    </lineage>
</organism>
<evidence type="ECO:0000256" key="2">
    <source>
        <dbReference type="SAM" id="MobiDB-lite"/>
    </source>
</evidence>
<keyword evidence="4" id="KW-1185">Reference proteome</keyword>
<dbReference type="AlphaFoldDB" id="A0AAD9D867"/>
<protein>
    <submittedName>
        <fullName evidence="3">Uncharacterized protein</fullName>
    </submittedName>
</protein>
<feature type="compositionally biased region" description="Low complexity" evidence="2">
    <location>
        <begin position="35"/>
        <end position="50"/>
    </location>
</feature>
<evidence type="ECO:0000313" key="4">
    <source>
        <dbReference type="Proteomes" id="UP001224775"/>
    </source>
</evidence>
<keyword evidence="1" id="KW-0175">Coiled coil</keyword>
<evidence type="ECO:0000313" key="3">
    <source>
        <dbReference type="EMBL" id="KAK1736395.1"/>
    </source>
</evidence>
<feature type="coiled-coil region" evidence="1">
    <location>
        <begin position="130"/>
        <end position="195"/>
    </location>
</feature>
<reference evidence="3" key="1">
    <citation type="submission" date="2023-06" db="EMBL/GenBank/DDBJ databases">
        <title>Survivors Of The Sea: Transcriptome response of Skeletonema marinoi to long-term dormancy.</title>
        <authorList>
            <person name="Pinder M.I.M."/>
            <person name="Kourtchenko O."/>
            <person name="Robertson E.K."/>
            <person name="Larsson T."/>
            <person name="Maumus F."/>
            <person name="Osuna-Cruz C.M."/>
            <person name="Vancaester E."/>
            <person name="Stenow R."/>
            <person name="Vandepoele K."/>
            <person name="Ploug H."/>
            <person name="Bruchert V."/>
            <person name="Godhe A."/>
            <person name="Topel M."/>
        </authorList>
    </citation>
    <scope>NUCLEOTIDE SEQUENCE</scope>
    <source>
        <strain evidence="3">R05AC</strain>
    </source>
</reference>
<proteinExistence type="predicted"/>